<keyword evidence="2" id="KW-0456">Lyase</keyword>
<dbReference type="InterPro" id="IPR006840">
    <property type="entry name" value="ChaC"/>
</dbReference>
<dbReference type="RefSeq" id="WP_102856074.1">
    <property type="nucleotide sequence ID" value="NZ_CP010600.1"/>
</dbReference>
<dbReference type="PANTHER" id="PTHR12192">
    <property type="entry name" value="CATION TRANSPORT PROTEIN CHAC-RELATED"/>
    <property type="match status" value="1"/>
</dbReference>
<accession>A0A2I7IR99</accession>
<dbReference type="EC" id="4.3.2.7" evidence="1"/>
<sequence>MSDTLWVFAYGSLIWDPGFEPAEQLPAQLSGYQRRFCLNSLRYRGTFAQPGLVLALDAAEDAICNGVALAVPSGQEPEVLKDLRARELFNPAYREIKTPLALADGRMVEALTYVVNRDHEQYDNHSLPRQAEIIAHAAGERGPNCDYLWNTADHLRDLGIADDNLDWLSAEVRALQAAQSEANRR</sequence>
<reference evidence="5 6" key="2">
    <citation type="journal article" date="2017" name="Genome Biol. Evol.">
        <title>Trajectories and Drivers of Genome Evolution in Surface-Associated Marine Phaeobacter.</title>
        <authorList>
            <person name="Freese H.M."/>
            <person name="Sikorski J."/>
            <person name="Bunk B."/>
            <person name="Scheuner C."/>
            <person name="Meier-Kolthoff J.P."/>
            <person name="Sproer C."/>
            <person name="Gram L."/>
            <person name="Overmann J."/>
        </authorList>
    </citation>
    <scope>NUCLEOTIDE SEQUENCE [LARGE SCALE GENOMIC DNA]</scope>
    <source>
        <strain evidence="3 6">P66</strain>
        <strain evidence="4 5">P88</strain>
        <plasmid evidence="3 6">pP66_a</plasmid>
        <plasmid evidence="4">pP88_a</plasmid>
    </source>
</reference>
<dbReference type="AlphaFoldDB" id="A0A2I7IR99"/>
<dbReference type="EMBL" id="CP010706">
    <property type="protein sequence ID" value="AUQ96641.1"/>
    <property type="molecule type" value="Genomic_DNA"/>
</dbReference>
<evidence type="ECO:0000313" key="5">
    <source>
        <dbReference type="Proteomes" id="UP000236447"/>
    </source>
</evidence>
<keyword evidence="4" id="KW-0614">Plasmid</keyword>
<gene>
    <name evidence="3" type="ORF">PhaeoP66_03914</name>
    <name evidence="4" type="ORF">PhaeoP88_03840</name>
</gene>
<dbReference type="GO" id="GO:0006751">
    <property type="term" value="P:glutathione catabolic process"/>
    <property type="evidence" value="ECO:0007669"/>
    <property type="project" value="InterPro"/>
</dbReference>
<geneLocation type="plasmid" evidence="5">
    <name>pp88_a</name>
</geneLocation>
<evidence type="ECO:0000313" key="6">
    <source>
        <dbReference type="Proteomes" id="UP000236536"/>
    </source>
</evidence>
<evidence type="ECO:0000256" key="1">
    <source>
        <dbReference type="ARBA" id="ARBA00012344"/>
    </source>
</evidence>
<dbReference type="GO" id="GO:0061928">
    <property type="term" value="F:glutathione specific gamma-glutamylcyclotransferase activity"/>
    <property type="evidence" value="ECO:0007669"/>
    <property type="project" value="UniProtKB-EC"/>
</dbReference>
<organism evidence="4 5">
    <name type="scientific">Phaeobacter inhibens</name>
    <dbReference type="NCBI Taxonomy" id="221822"/>
    <lineage>
        <taxon>Bacteria</taxon>
        <taxon>Pseudomonadati</taxon>
        <taxon>Pseudomonadota</taxon>
        <taxon>Alphaproteobacteria</taxon>
        <taxon>Rhodobacterales</taxon>
        <taxon>Roseobacteraceae</taxon>
        <taxon>Phaeobacter</taxon>
    </lineage>
</organism>
<keyword evidence="6" id="KW-1185">Reference proteome</keyword>
<dbReference type="InterPro" id="IPR036568">
    <property type="entry name" value="GGCT-like_sf"/>
</dbReference>
<evidence type="ECO:0000313" key="4">
    <source>
        <dbReference type="EMBL" id="AUR01153.1"/>
    </source>
</evidence>
<dbReference type="CDD" id="cd06661">
    <property type="entry name" value="GGCT_like"/>
    <property type="match status" value="1"/>
</dbReference>
<dbReference type="Proteomes" id="UP000236536">
    <property type="component" value="Plasmid pP66_a"/>
</dbReference>
<evidence type="ECO:0000313" key="3">
    <source>
        <dbReference type="EMBL" id="AUQ96641.1"/>
    </source>
</evidence>
<geneLocation type="plasmid" evidence="3 6">
    <name>pP66_a</name>
</geneLocation>
<dbReference type="GO" id="GO:0005737">
    <property type="term" value="C:cytoplasm"/>
    <property type="evidence" value="ECO:0007669"/>
    <property type="project" value="TreeGrafter"/>
</dbReference>
<dbReference type="EMBL" id="CP010726">
    <property type="protein sequence ID" value="AUR01153.1"/>
    <property type="molecule type" value="Genomic_DNA"/>
</dbReference>
<dbReference type="PANTHER" id="PTHR12192:SF2">
    <property type="entry name" value="GLUTATHIONE-SPECIFIC GAMMA-GLUTAMYLCYCLOTRANSFERASE 2"/>
    <property type="match status" value="1"/>
</dbReference>
<proteinExistence type="predicted"/>
<reference evidence="3 6" key="3">
    <citation type="journal article" date="2017" name="Int. J. Syst. Evol. Microbiol.">
        <title>Adaptation of Surface-Associated Bacteria to the Open Ocean: A Genomically Distinct Subpopulation of Phaeobacter gallaeciensis Colonizes Pacific Mesozooplankton.</title>
        <authorList>
            <person name="Freese H.M."/>
            <person name="Methner A."/>
            <person name="Overmann J."/>
        </authorList>
    </citation>
    <scope>NUCLEOTIDE SEQUENCE [LARGE SCALE GENOMIC DNA]</scope>
    <source>
        <strain evidence="3 6">P66</strain>
        <plasmid evidence="3 6">pP66_a</plasmid>
    </source>
</reference>
<dbReference type="Proteomes" id="UP000236447">
    <property type="component" value="Plasmid pP88_a"/>
</dbReference>
<reference evidence="4 5" key="1">
    <citation type="journal article" date="2017" name="Front. Microbiol.">
        <title>Phaeobacter piscinae sp. nov., a species of the Roseobacter group and potential aquaculture probiont.</title>
        <authorList>
            <person name="Sonnenschein E.C."/>
            <person name="Phippen C.B.W."/>
            <person name="Nielsen K.F."/>
            <person name="Mateiu R.V."/>
            <person name="Melchiorsen J."/>
            <person name="Gram L."/>
            <person name="Overmann J."/>
            <person name="Freese H.M."/>
        </authorList>
    </citation>
    <scope>NUCLEOTIDE SEQUENCE [LARGE SCALE GENOMIC DNA]</scope>
    <source>
        <strain evidence="4 5">P88</strain>
        <plasmid evidence="4">pP88_a</plasmid>
    </source>
</reference>
<geneLocation type="plasmid" evidence="4">
    <name>pP88_a</name>
</geneLocation>
<dbReference type="InterPro" id="IPR013024">
    <property type="entry name" value="GGCT-like"/>
</dbReference>
<protein>
    <recommendedName>
        <fullName evidence="1">glutathione-specific gamma-glutamylcyclotransferase</fullName>
        <ecNumber evidence="1">4.3.2.7</ecNumber>
    </recommendedName>
</protein>
<dbReference type="Pfam" id="PF04752">
    <property type="entry name" value="ChaC"/>
    <property type="match status" value="1"/>
</dbReference>
<name>A0A2I7IR99_9RHOB</name>
<dbReference type="SUPFAM" id="SSF110857">
    <property type="entry name" value="Gamma-glutamyl cyclotransferase-like"/>
    <property type="match status" value="1"/>
</dbReference>
<evidence type="ECO:0000256" key="2">
    <source>
        <dbReference type="ARBA" id="ARBA00023239"/>
    </source>
</evidence>
<dbReference type="Gene3D" id="3.10.490.10">
    <property type="entry name" value="Gamma-glutamyl cyclotransferase-like"/>
    <property type="match status" value="1"/>
</dbReference>